<evidence type="ECO:0000313" key="5">
    <source>
        <dbReference type="Proteomes" id="UP001220256"/>
    </source>
</evidence>
<dbReference type="InterPro" id="IPR050745">
    <property type="entry name" value="Multifunctional_regulatory"/>
</dbReference>
<protein>
    <recommendedName>
        <fullName evidence="6">Ankyrin repeat protein</fullName>
    </recommendedName>
</protein>
<dbReference type="InterPro" id="IPR002110">
    <property type="entry name" value="Ankyrin_rpt"/>
</dbReference>
<name>A0ABQ8W7M3_PENCH</name>
<dbReference type="PANTHER" id="PTHR24189:SF50">
    <property type="entry name" value="ANKYRIN REPEAT AND SOCS BOX PROTEIN 2"/>
    <property type="match status" value="1"/>
</dbReference>
<evidence type="ECO:0000256" key="3">
    <source>
        <dbReference type="PROSITE-ProRule" id="PRU00023"/>
    </source>
</evidence>
<feature type="repeat" description="ANK" evidence="3">
    <location>
        <begin position="155"/>
        <end position="181"/>
    </location>
</feature>
<evidence type="ECO:0000313" key="4">
    <source>
        <dbReference type="EMBL" id="KAJ5259939.1"/>
    </source>
</evidence>
<evidence type="ECO:0000256" key="1">
    <source>
        <dbReference type="ARBA" id="ARBA00022737"/>
    </source>
</evidence>
<evidence type="ECO:0008006" key="6">
    <source>
        <dbReference type="Google" id="ProtNLM"/>
    </source>
</evidence>
<keyword evidence="5" id="KW-1185">Reference proteome</keyword>
<dbReference type="PANTHER" id="PTHR24189">
    <property type="entry name" value="MYOTROPHIN"/>
    <property type="match status" value="1"/>
</dbReference>
<evidence type="ECO:0000256" key="2">
    <source>
        <dbReference type="ARBA" id="ARBA00023043"/>
    </source>
</evidence>
<dbReference type="EMBL" id="JAPVEB010000008">
    <property type="protein sequence ID" value="KAJ5259939.1"/>
    <property type="molecule type" value="Genomic_DNA"/>
</dbReference>
<reference evidence="4 5" key="1">
    <citation type="journal article" date="2023" name="IMA Fungus">
        <title>Comparative genomic study of the Penicillium genus elucidates a diverse pangenome and 15 lateral gene transfer events.</title>
        <authorList>
            <person name="Petersen C."/>
            <person name="Sorensen T."/>
            <person name="Nielsen M.R."/>
            <person name="Sondergaard T.E."/>
            <person name="Sorensen J.L."/>
            <person name="Fitzpatrick D.A."/>
            <person name="Frisvad J.C."/>
            <person name="Nielsen K.L."/>
        </authorList>
    </citation>
    <scope>NUCLEOTIDE SEQUENCE [LARGE SCALE GENOMIC DNA]</scope>
    <source>
        <strain evidence="4 5">IBT 3361</strain>
    </source>
</reference>
<dbReference type="Pfam" id="PF12796">
    <property type="entry name" value="Ank_2"/>
    <property type="match status" value="2"/>
</dbReference>
<dbReference type="Gene3D" id="1.25.40.20">
    <property type="entry name" value="Ankyrin repeat-containing domain"/>
    <property type="match status" value="2"/>
</dbReference>
<proteinExistence type="predicted"/>
<dbReference type="PROSITE" id="PS50297">
    <property type="entry name" value="ANK_REP_REGION"/>
    <property type="match status" value="2"/>
</dbReference>
<feature type="repeat" description="ANK" evidence="3">
    <location>
        <begin position="230"/>
        <end position="262"/>
    </location>
</feature>
<dbReference type="InterPro" id="IPR036770">
    <property type="entry name" value="Ankyrin_rpt-contain_sf"/>
</dbReference>
<keyword evidence="1" id="KW-0677">Repeat</keyword>
<dbReference type="SUPFAM" id="SSF48403">
    <property type="entry name" value="Ankyrin repeat"/>
    <property type="match status" value="1"/>
</dbReference>
<dbReference type="PROSITE" id="PS50088">
    <property type="entry name" value="ANK_REPEAT"/>
    <property type="match status" value="2"/>
</dbReference>
<organism evidence="4 5">
    <name type="scientific">Penicillium chrysogenum</name>
    <name type="common">Penicillium notatum</name>
    <dbReference type="NCBI Taxonomy" id="5076"/>
    <lineage>
        <taxon>Eukaryota</taxon>
        <taxon>Fungi</taxon>
        <taxon>Dikarya</taxon>
        <taxon>Ascomycota</taxon>
        <taxon>Pezizomycotina</taxon>
        <taxon>Eurotiomycetes</taxon>
        <taxon>Eurotiomycetidae</taxon>
        <taxon>Eurotiales</taxon>
        <taxon>Aspergillaceae</taxon>
        <taxon>Penicillium</taxon>
        <taxon>Penicillium chrysogenum species complex</taxon>
    </lineage>
</organism>
<dbReference type="SMART" id="SM00248">
    <property type="entry name" value="ANK"/>
    <property type="match status" value="4"/>
</dbReference>
<dbReference type="Proteomes" id="UP001220256">
    <property type="component" value="Unassembled WGS sequence"/>
</dbReference>
<comment type="caution">
    <text evidence="4">The sequence shown here is derived from an EMBL/GenBank/DDBJ whole genome shotgun (WGS) entry which is preliminary data.</text>
</comment>
<keyword evidence="2 3" id="KW-0040">ANK repeat</keyword>
<accession>A0ABQ8W7M3</accession>
<sequence length="290" mass="32157">MDIRLLPKEELTSYDGPPIPRQTAAATYENLRSLCVEGNLKDFHDAMDSLFSNSQTEVFDIVDLHDVMIEAIQRDRVALVSILLFYGLTITPSYTQMATAYKAKGVLECFLEAGWDINEPVDALKPPVLSYAVTDIEMTSWLLEHGANPNAQCEVDCTPLSYAVRNASLSVIKLLLNHGGDAQKGQLLQYAVCRDEELEDVVSLLVDRGAPLNATMYQDGPTFMRFFPLSLGTALHVATEQGKANAIRLLIRLEADTSVKDANGDTALEWAQKWNETEMVKLLGDLEDRS</sequence>
<gene>
    <name evidence="4" type="ORF">N7505_009320</name>
</gene>